<dbReference type="InterPro" id="IPR038186">
    <property type="entry name" value="CHAD_dom_sf"/>
</dbReference>
<dbReference type="AlphaFoldDB" id="A0AAE9SEG2"/>
<dbReference type="Proteomes" id="UP001056890">
    <property type="component" value="Chromosome"/>
</dbReference>
<name>A0AAE9SEG2_9GAMM</name>
<feature type="domain" description="CHAD" evidence="1">
    <location>
        <begin position="1"/>
        <end position="257"/>
    </location>
</feature>
<evidence type="ECO:0000259" key="1">
    <source>
        <dbReference type="PROSITE" id="PS51708"/>
    </source>
</evidence>
<dbReference type="EMBL" id="CP099717">
    <property type="protein sequence ID" value="USV59421.1"/>
    <property type="molecule type" value="Genomic_DNA"/>
</dbReference>
<sequence>METIQQTLNEQAQTLIARYLAAVLALRQQAGEPEVHDYRIVARRLLALLALWRPLVHHPELERRLGEAVHRLSTLRDAQVYGERYGALSPGTAPTPHIRVPMLTVRLEAWFEAVSRMPPWIDLAILHQQHLALRLVAGLARFEEVTDALNGEDGRAFSDEERLRHWHKLRLELKQTRYGVELLLAQGAGESDWLRILTAWQARLGQLQDWRQWRKLLKQPADQGKRPAARAARAERKRLKRKIGRCLLALEDQQAELVGLKLAMLSRPRLG</sequence>
<dbReference type="PANTHER" id="PTHR39339">
    <property type="entry name" value="SLR1444 PROTEIN"/>
    <property type="match status" value="1"/>
</dbReference>
<evidence type="ECO:0000313" key="2">
    <source>
        <dbReference type="EMBL" id="USV59421.1"/>
    </source>
</evidence>
<accession>A0AAE9SEG2</accession>
<dbReference type="PANTHER" id="PTHR39339:SF1">
    <property type="entry name" value="CHAD DOMAIN-CONTAINING PROTEIN"/>
    <property type="match status" value="1"/>
</dbReference>
<reference evidence="2" key="1">
    <citation type="submission" date="2022-06" db="EMBL/GenBank/DDBJ databases">
        <title>Complete Genome of Aeromonas sp. Strain SOD01 Isolated from an Urban Freshwater Stream.</title>
        <authorList>
            <person name="Williams L.E."/>
            <person name="Brysgel T."/>
            <person name="Capestro E.M."/>
            <person name="Foltz G.V."/>
            <person name="Gardner A.E."/>
            <person name="Ingrassia J."/>
            <person name="Peterson E."/>
            <person name="Arruda J."/>
            <person name="Flaherty I."/>
            <person name="Hunt M."/>
            <person name="Pappas G."/>
            <person name="Ramsaran S."/>
            <person name="Rocha M."/>
        </authorList>
    </citation>
    <scope>NUCLEOTIDE SEQUENCE</scope>
    <source>
        <strain evidence="2">SOD01</strain>
    </source>
</reference>
<dbReference type="SMART" id="SM00880">
    <property type="entry name" value="CHAD"/>
    <property type="match status" value="1"/>
</dbReference>
<keyword evidence="3" id="KW-1185">Reference proteome</keyword>
<dbReference type="RefSeq" id="WP_252996310.1">
    <property type="nucleotide sequence ID" value="NZ_CP099717.1"/>
</dbReference>
<protein>
    <submittedName>
        <fullName evidence="2">CHAD domain-containing protein</fullName>
    </submittedName>
</protein>
<dbReference type="PROSITE" id="PS51708">
    <property type="entry name" value="CHAD"/>
    <property type="match status" value="1"/>
</dbReference>
<dbReference type="Pfam" id="PF05235">
    <property type="entry name" value="CHAD"/>
    <property type="match status" value="1"/>
</dbReference>
<evidence type="ECO:0000313" key="3">
    <source>
        <dbReference type="Proteomes" id="UP001056890"/>
    </source>
</evidence>
<dbReference type="Gene3D" id="1.40.20.10">
    <property type="entry name" value="CHAD domain"/>
    <property type="match status" value="1"/>
</dbReference>
<gene>
    <name evidence="2" type="ORF">NHF51_09905</name>
</gene>
<dbReference type="InterPro" id="IPR007899">
    <property type="entry name" value="CHAD_dom"/>
</dbReference>
<proteinExistence type="predicted"/>
<organism evidence="2 3">
    <name type="scientific">Aeromonas encheleia</name>
    <dbReference type="NCBI Taxonomy" id="73010"/>
    <lineage>
        <taxon>Bacteria</taxon>
        <taxon>Pseudomonadati</taxon>
        <taxon>Pseudomonadota</taxon>
        <taxon>Gammaproteobacteria</taxon>
        <taxon>Aeromonadales</taxon>
        <taxon>Aeromonadaceae</taxon>
        <taxon>Aeromonas</taxon>
    </lineage>
</organism>